<organism evidence="2 3">
    <name type="scientific">Pomacea canaliculata</name>
    <name type="common">Golden apple snail</name>
    <dbReference type="NCBI Taxonomy" id="400727"/>
    <lineage>
        <taxon>Eukaryota</taxon>
        <taxon>Metazoa</taxon>
        <taxon>Spiralia</taxon>
        <taxon>Lophotrochozoa</taxon>
        <taxon>Mollusca</taxon>
        <taxon>Gastropoda</taxon>
        <taxon>Caenogastropoda</taxon>
        <taxon>Architaenioglossa</taxon>
        <taxon>Ampullarioidea</taxon>
        <taxon>Ampullariidae</taxon>
        <taxon>Pomacea</taxon>
    </lineage>
</organism>
<dbReference type="AlphaFoldDB" id="A0A2T7NBV6"/>
<proteinExistence type="predicted"/>
<accession>A0A2T7NBV6</accession>
<evidence type="ECO:0000313" key="3">
    <source>
        <dbReference type="Proteomes" id="UP000245119"/>
    </source>
</evidence>
<sequence length="189" mass="20703">MYIVECYSHVNNTPQGISDMNTTMALTANDNNDHVLVSARASSGGGGDVILCDVLLVLTVHFRYPWSPGHLTTTTDTRTPDDDDRHLESSSDDWHRDKVSCKGQVSCALPLSPPRAFFLVTRQTAANRGDDVQCAVGWRWCRRRPITWSETWTPLAKAAGCGVGRCARGPPVLKAALSGETAVFQKEIM</sequence>
<dbReference type="Proteomes" id="UP000245119">
    <property type="component" value="Linkage Group LG14"/>
</dbReference>
<keyword evidence="3" id="KW-1185">Reference proteome</keyword>
<reference evidence="2 3" key="1">
    <citation type="submission" date="2018-04" db="EMBL/GenBank/DDBJ databases">
        <title>The genome of golden apple snail Pomacea canaliculata provides insight into stress tolerance and invasive adaptation.</title>
        <authorList>
            <person name="Liu C."/>
            <person name="Liu B."/>
            <person name="Ren Y."/>
            <person name="Zhang Y."/>
            <person name="Wang H."/>
            <person name="Li S."/>
            <person name="Jiang F."/>
            <person name="Yin L."/>
            <person name="Zhang G."/>
            <person name="Qian W."/>
            <person name="Fan W."/>
        </authorList>
    </citation>
    <scope>NUCLEOTIDE SEQUENCE [LARGE SCALE GENOMIC DNA]</scope>
    <source>
        <strain evidence="2">SZHN2017</strain>
        <tissue evidence="2">Muscle</tissue>
    </source>
</reference>
<dbReference type="EMBL" id="PZQS01000014">
    <property type="protein sequence ID" value="PVD18649.1"/>
    <property type="molecule type" value="Genomic_DNA"/>
</dbReference>
<evidence type="ECO:0000313" key="2">
    <source>
        <dbReference type="EMBL" id="PVD18649.1"/>
    </source>
</evidence>
<evidence type="ECO:0000256" key="1">
    <source>
        <dbReference type="SAM" id="MobiDB-lite"/>
    </source>
</evidence>
<feature type="compositionally biased region" description="Basic and acidic residues" evidence="1">
    <location>
        <begin position="78"/>
        <end position="92"/>
    </location>
</feature>
<gene>
    <name evidence="2" type="ORF">C0Q70_21199</name>
</gene>
<protein>
    <submittedName>
        <fullName evidence="2">Uncharacterized protein</fullName>
    </submittedName>
</protein>
<name>A0A2T7NBV6_POMCA</name>
<feature type="region of interest" description="Disordered" evidence="1">
    <location>
        <begin position="71"/>
        <end position="92"/>
    </location>
</feature>
<comment type="caution">
    <text evidence="2">The sequence shown here is derived from an EMBL/GenBank/DDBJ whole genome shotgun (WGS) entry which is preliminary data.</text>
</comment>